<comment type="subunit">
    <text evidence="11">The RNAP catalytic core consists of 2 alpha, 1 beta, 1 beta' and 1 omega subunit. When a sigma factor is associated with the core the holoenzyme is formed, which can initiate transcription.</text>
</comment>
<dbReference type="SUPFAM" id="SSF63562">
    <property type="entry name" value="RPB6/omega subunit-like"/>
    <property type="match status" value="1"/>
</dbReference>
<evidence type="ECO:0000256" key="1">
    <source>
        <dbReference type="ARBA" id="ARBA00006711"/>
    </source>
</evidence>
<keyword evidence="13" id="KW-1185">Reference proteome</keyword>
<dbReference type="Pfam" id="PF01192">
    <property type="entry name" value="RNA_pol_Rpb6"/>
    <property type="match status" value="1"/>
</dbReference>
<comment type="similarity">
    <text evidence="1 11">Belongs to the RNA polymerase subunit omega family.</text>
</comment>
<evidence type="ECO:0000256" key="2">
    <source>
        <dbReference type="ARBA" id="ARBA00012418"/>
    </source>
</evidence>
<dbReference type="HAMAP" id="MF_00366">
    <property type="entry name" value="RNApol_bact_RpoZ"/>
    <property type="match status" value="1"/>
</dbReference>
<protein>
    <recommendedName>
        <fullName evidence="3 11">DNA-directed RNA polymerase subunit omega</fullName>
        <shortName evidence="11">RNAP omega subunit</shortName>
        <ecNumber evidence="2 11">2.7.7.6</ecNumber>
    </recommendedName>
    <alternativeName>
        <fullName evidence="9 11">RNA polymerase omega subunit</fullName>
    </alternativeName>
    <alternativeName>
        <fullName evidence="8 11">Transcriptase subunit omega</fullName>
    </alternativeName>
</protein>
<name>A0A3M0BAU7_9AQUI</name>
<evidence type="ECO:0000256" key="5">
    <source>
        <dbReference type="ARBA" id="ARBA00022679"/>
    </source>
</evidence>
<dbReference type="InterPro" id="IPR003716">
    <property type="entry name" value="DNA-dir_RNA_pol_omega"/>
</dbReference>
<evidence type="ECO:0000256" key="11">
    <source>
        <dbReference type="HAMAP-Rule" id="MF_00366"/>
    </source>
</evidence>
<comment type="function">
    <text evidence="11">Promotes RNA polymerase assembly. Latches the N- and C-terminal regions of the beta' subunit thereby facilitating its interaction with the beta and alpha subunits.</text>
</comment>
<evidence type="ECO:0000256" key="9">
    <source>
        <dbReference type="ARBA" id="ARBA00030998"/>
    </source>
</evidence>
<accession>A0A3M0BAU7</accession>
<dbReference type="OrthoDB" id="15252at2"/>
<dbReference type="NCBIfam" id="TIGR00690">
    <property type="entry name" value="rpoZ"/>
    <property type="match status" value="1"/>
</dbReference>
<dbReference type="SMART" id="SM01409">
    <property type="entry name" value="RNA_pol_Rpb6"/>
    <property type="match status" value="1"/>
</dbReference>
<comment type="catalytic activity">
    <reaction evidence="10 11">
        <text>RNA(n) + a ribonucleoside 5'-triphosphate = RNA(n+1) + diphosphate</text>
        <dbReference type="Rhea" id="RHEA:21248"/>
        <dbReference type="Rhea" id="RHEA-COMP:14527"/>
        <dbReference type="Rhea" id="RHEA-COMP:17342"/>
        <dbReference type="ChEBI" id="CHEBI:33019"/>
        <dbReference type="ChEBI" id="CHEBI:61557"/>
        <dbReference type="ChEBI" id="CHEBI:140395"/>
        <dbReference type="EC" id="2.7.7.6"/>
    </reaction>
</comment>
<gene>
    <name evidence="11" type="primary">rpoZ</name>
    <name evidence="12" type="ORF">CLV39_1361</name>
</gene>
<evidence type="ECO:0000256" key="4">
    <source>
        <dbReference type="ARBA" id="ARBA00022478"/>
    </source>
</evidence>
<dbReference type="GO" id="GO:0006351">
    <property type="term" value="P:DNA-templated transcription"/>
    <property type="evidence" value="ECO:0007669"/>
    <property type="project" value="UniProtKB-UniRule"/>
</dbReference>
<dbReference type="GO" id="GO:0003677">
    <property type="term" value="F:DNA binding"/>
    <property type="evidence" value="ECO:0007669"/>
    <property type="project" value="UniProtKB-UniRule"/>
</dbReference>
<sequence>MSKRPLTEEALKKVNNRYELVHAAAKLAKRLYETGAESFVTEEGIPLKKTVIAIDKIAKGEAKIIKPEEIIKEEE</sequence>
<dbReference type="EMBL" id="REFO01000013">
    <property type="protein sequence ID" value="RMA93299.1"/>
    <property type="molecule type" value="Genomic_DNA"/>
</dbReference>
<evidence type="ECO:0000256" key="10">
    <source>
        <dbReference type="ARBA" id="ARBA00048552"/>
    </source>
</evidence>
<keyword evidence="7 11" id="KW-0804">Transcription</keyword>
<reference evidence="12 13" key="1">
    <citation type="submission" date="2018-10" db="EMBL/GenBank/DDBJ databases">
        <title>Genomic Encyclopedia of Archaeal and Bacterial Type Strains, Phase II (KMG-II): from individual species to whole genera.</title>
        <authorList>
            <person name="Goeker M."/>
        </authorList>
    </citation>
    <scope>NUCLEOTIDE SEQUENCE [LARGE SCALE GENOMIC DNA]</scope>
    <source>
        <strain evidence="12 13">VM1</strain>
    </source>
</reference>
<keyword evidence="4 11" id="KW-0240">DNA-directed RNA polymerase</keyword>
<comment type="caution">
    <text evidence="12">The sequence shown here is derived from an EMBL/GenBank/DDBJ whole genome shotgun (WGS) entry which is preliminary data.</text>
</comment>
<evidence type="ECO:0000256" key="8">
    <source>
        <dbReference type="ARBA" id="ARBA00029924"/>
    </source>
</evidence>
<dbReference type="Gene3D" id="3.90.940.10">
    <property type="match status" value="1"/>
</dbReference>
<dbReference type="GO" id="GO:0003899">
    <property type="term" value="F:DNA-directed RNA polymerase activity"/>
    <property type="evidence" value="ECO:0007669"/>
    <property type="project" value="UniProtKB-UniRule"/>
</dbReference>
<evidence type="ECO:0000256" key="6">
    <source>
        <dbReference type="ARBA" id="ARBA00022695"/>
    </source>
</evidence>
<dbReference type="AlphaFoldDB" id="A0A3M0BAU7"/>
<keyword evidence="5 11" id="KW-0808">Transferase</keyword>
<dbReference type="InterPro" id="IPR036161">
    <property type="entry name" value="RPB6/omega-like_sf"/>
</dbReference>
<dbReference type="EC" id="2.7.7.6" evidence="2 11"/>
<evidence type="ECO:0000313" key="13">
    <source>
        <dbReference type="Proteomes" id="UP000280842"/>
    </source>
</evidence>
<dbReference type="InterPro" id="IPR006110">
    <property type="entry name" value="Pol_omega/Rpo6/RPB6"/>
</dbReference>
<evidence type="ECO:0000313" key="12">
    <source>
        <dbReference type="EMBL" id="RMA93299.1"/>
    </source>
</evidence>
<evidence type="ECO:0000256" key="7">
    <source>
        <dbReference type="ARBA" id="ARBA00023163"/>
    </source>
</evidence>
<dbReference type="RefSeq" id="WP_121923468.1">
    <property type="nucleotide sequence ID" value="NZ_REFO01000013.1"/>
</dbReference>
<organism evidence="12 13">
    <name type="scientific">Hydrogenothermus marinus</name>
    <dbReference type="NCBI Taxonomy" id="133270"/>
    <lineage>
        <taxon>Bacteria</taxon>
        <taxon>Pseudomonadati</taxon>
        <taxon>Aquificota</taxon>
        <taxon>Aquificia</taxon>
        <taxon>Aquificales</taxon>
        <taxon>Hydrogenothermaceae</taxon>
        <taxon>Hydrogenothermus</taxon>
    </lineage>
</organism>
<proteinExistence type="inferred from homology"/>
<dbReference type="GO" id="GO:0000428">
    <property type="term" value="C:DNA-directed RNA polymerase complex"/>
    <property type="evidence" value="ECO:0007669"/>
    <property type="project" value="UniProtKB-KW"/>
</dbReference>
<keyword evidence="6 11" id="KW-0548">Nucleotidyltransferase</keyword>
<evidence type="ECO:0000256" key="3">
    <source>
        <dbReference type="ARBA" id="ARBA00013725"/>
    </source>
</evidence>
<dbReference type="Proteomes" id="UP000280842">
    <property type="component" value="Unassembled WGS sequence"/>
</dbReference>